<dbReference type="GO" id="GO:0005829">
    <property type="term" value="C:cytosol"/>
    <property type="evidence" value="ECO:0007669"/>
    <property type="project" value="TreeGrafter"/>
</dbReference>
<dbReference type="Pfam" id="PF13086">
    <property type="entry name" value="AAA_11"/>
    <property type="match status" value="2"/>
</dbReference>
<keyword evidence="4" id="KW-0067">ATP-binding</keyword>
<dbReference type="PANTHER" id="PTHR10887">
    <property type="entry name" value="DNA2/NAM7 HELICASE FAMILY"/>
    <property type="match status" value="1"/>
</dbReference>
<dbReference type="EMBL" id="HBUE01018819">
    <property type="protein sequence ID" value="CAG6451661.1"/>
    <property type="molecule type" value="Transcribed_RNA"/>
</dbReference>
<evidence type="ECO:0000256" key="2">
    <source>
        <dbReference type="ARBA" id="ARBA00022801"/>
    </source>
</evidence>
<dbReference type="SMART" id="SM00382">
    <property type="entry name" value="AAA"/>
    <property type="match status" value="1"/>
</dbReference>
<dbReference type="GO" id="GO:0032574">
    <property type="term" value="F:5'-3' RNA helicase activity"/>
    <property type="evidence" value="ECO:0007669"/>
    <property type="project" value="InterPro"/>
</dbReference>
<feature type="compositionally biased region" description="Polar residues" evidence="6">
    <location>
        <begin position="90"/>
        <end position="110"/>
    </location>
</feature>
<feature type="compositionally biased region" description="Basic and acidic residues" evidence="6">
    <location>
        <begin position="973"/>
        <end position="984"/>
    </location>
</feature>
<name>A0A8D8EY81_CULPI</name>
<dbReference type="CDD" id="cd18038">
    <property type="entry name" value="DEXXQc_Helz-like"/>
    <property type="match status" value="1"/>
</dbReference>
<keyword evidence="2" id="KW-0378">Hydrolase</keyword>
<feature type="region of interest" description="Disordered" evidence="6">
    <location>
        <begin position="19"/>
        <end position="121"/>
    </location>
</feature>
<keyword evidence="1" id="KW-0547">Nucleotide-binding</keyword>
<dbReference type="InterPro" id="IPR047187">
    <property type="entry name" value="SF1_C_Upf1"/>
</dbReference>
<dbReference type="InterPro" id="IPR041677">
    <property type="entry name" value="DNA2/NAM7_AAA_11"/>
</dbReference>
<keyword evidence="5" id="KW-0943">RNA-mediated gene silencing</keyword>
<dbReference type="GO" id="GO:0035194">
    <property type="term" value="P:regulatory ncRNA-mediated post-transcriptional gene silencing"/>
    <property type="evidence" value="ECO:0007669"/>
    <property type="project" value="TreeGrafter"/>
</dbReference>
<evidence type="ECO:0000256" key="5">
    <source>
        <dbReference type="ARBA" id="ARBA00023158"/>
    </source>
</evidence>
<dbReference type="GO" id="GO:0003723">
    <property type="term" value="F:RNA binding"/>
    <property type="evidence" value="ECO:0007669"/>
    <property type="project" value="InterPro"/>
</dbReference>
<evidence type="ECO:0000256" key="4">
    <source>
        <dbReference type="ARBA" id="ARBA00022840"/>
    </source>
</evidence>
<dbReference type="GO" id="GO:0005524">
    <property type="term" value="F:ATP binding"/>
    <property type="evidence" value="ECO:0007669"/>
    <property type="project" value="UniProtKB-KW"/>
</dbReference>
<dbReference type="Pfam" id="PF13087">
    <property type="entry name" value="AAA_12"/>
    <property type="match status" value="1"/>
</dbReference>
<dbReference type="GO" id="GO:0005694">
    <property type="term" value="C:chromosome"/>
    <property type="evidence" value="ECO:0007669"/>
    <property type="project" value="UniProtKB-ARBA"/>
</dbReference>
<evidence type="ECO:0000256" key="3">
    <source>
        <dbReference type="ARBA" id="ARBA00022806"/>
    </source>
</evidence>
<dbReference type="CDD" id="cd18808">
    <property type="entry name" value="SF1_C_Upf1"/>
    <property type="match status" value="1"/>
</dbReference>
<evidence type="ECO:0000259" key="7">
    <source>
        <dbReference type="PROSITE" id="PS00028"/>
    </source>
</evidence>
<evidence type="ECO:0000256" key="6">
    <source>
        <dbReference type="SAM" id="MobiDB-lite"/>
    </source>
</evidence>
<organism evidence="8">
    <name type="scientific">Culex pipiens</name>
    <name type="common">House mosquito</name>
    <dbReference type="NCBI Taxonomy" id="7175"/>
    <lineage>
        <taxon>Eukaryota</taxon>
        <taxon>Metazoa</taxon>
        <taxon>Ecdysozoa</taxon>
        <taxon>Arthropoda</taxon>
        <taxon>Hexapoda</taxon>
        <taxon>Insecta</taxon>
        <taxon>Pterygota</taxon>
        <taxon>Neoptera</taxon>
        <taxon>Endopterygota</taxon>
        <taxon>Diptera</taxon>
        <taxon>Nematocera</taxon>
        <taxon>Culicoidea</taxon>
        <taxon>Culicidae</taxon>
        <taxon>Culicinae</taxon>
        <taxon>Culicini</taxon>
        <taxon>Culex</taxon>
        <taxon>Culex</taxon>
    </lineage>
</organism>
<dbReference type="InterPro" id="IPR013087">
    <property type="entry name" value="Znf_C2H2_type"/>
</dbReference>
<protein>
    <submittedName>
        <fullName evidence="8">Helicase MOV-10</fullName>
    </submittedName>
</protein>
<dbReference type="FunFam" id="3.40.50.300:FF:000326">
    <property type="entry name" value="P-loop containing nucleoside triphosphate hydrolase"/>
    <property type="match status" value="1"/>
</dbReference>
<dbReference type="PROSITE" id="PS00028">
    <property type="entry name" value="ZINC_FINGER_C2H2_1"/>
    <property type="match status" value="1"/>
</dbReference>
<feature type="region of interest" description="Disordered" evidence="6">
    <location>
        <begin position="956"/>
        <end position="987"/>
    </location>
</feature>
<dbReference type="PANTHER" id="PTHR10887:SF419">
    <property type="entry name" value="RNA HELICASE MOV10L1"/>
    <property type="match status" value="1"/>
</dbReference>
<dbReference type="Gene3D" id="3.40.50.300">
    <property type="entry name" value="P-loop containing nucleotide triphosphate hydrolases"/>
    <property type="match status" value="2"/>
</dbReference>
<sequence>MDSNPAIGTVVEMLTKLKLQPDKPASSVRSAPVDVPTTKPAKTKKQPKPPKNNNHNPSTKPPKVKKQPPQPNPQKKNIYKEARIARKQKNATATTSNVSAQTKPSENAAHQKSIRRPGTNTMDEFLSKKHKKSSNLKLQRKATAVRVAKPLGGSVRASCAICQLPFGTKRELRAHLSGDHGAVFSLKPMLNLHDRNGLLKRQVFKVQLQQIPRAVPMFEVQITNATNVVLVLRSVFVFDGNECLHSLFGDTVLRMAPGYCFEEQVTLDDLVLSGARTYSLLIVATPWVEVEADFQIVEQFHFREAGQSRARRTEIKLAKLPDFPVPVAVRFLYKNKFKNRGAFTPAQADLLAEIESFKEPNSLSGDRYHRQLTLLNQIEDEYKIQEFRSYIIMEPKLNKTKFPKYFTISINQFKVRPSMLKEDVVVLLAIEIGERMETFEGAVERIDFEGVLMLFEHGLPLGNPDANFHKLEFIPDRSPFQLEYQALELLEGGAMQQLAFPSDFGRSKLPAINEFKWIRQNVASNEEQMAAVRNIVNQSSFPAPYILFGPPGTGKTSTLAEAIGQIYHQRPKENVLVAATSNFAANELTNRLLGVVPDDAIFRFFSKSCTRKVDEFDNEVLEVSNLNGRIYQRLCYEDIYQSRVVVCTLATAGRLNQARIAAKHFSYVFIDECGSAKEISALIPIAGIATFGSEVTASVVLAGDPRQLGPVIMFDYLSHSSQSRSMLDRLIDHGLYAKSPETGEYNRQVITQLRDNFRSHTAILQYSNKTFYEARLRAKASPEVSGWALGWSVLPNQNFPIIFHPLVGKSLQDKNSTSLYNEVEADQVMWYIRKILAEGINGREFKQTDIGVISPYALQVAHLKSRFREPKWADIEIGSVEQYQGREKPIIIVSTVRTRTKCVGFLSDVKRLNVTLTRAQALMIIVGDPSTLGNDPHWKEFIKYCRVNRALVKPTEPAIAPANQSNKKKQKPKEKPPKQAEKKKPNVVKKVASIPAKAGPVNNNARKIEEALSSYLWFRQHLHAIANVELLEKF</sequence>
<evidence type="ECO:0000313" key="8">
    <source>
        <dbReference type="EMBL" id="CAG6451661.1"/>
    </source>
</evidence>
<dbReference type="GO" id="GO:0016787">
    <property type="term" value="F:hydrolase activity"/>
    <property type="evidence" value="ECO:0007669"/>
    <property type="project" value="UniProtKB-KW"/>
</dbReference>
<reference evidence="8" key="1">
    <citation type="submission" date="2021-05" db="EMBL/GenBank/DDBJ databases">
        <authorList>
            <person name="Alioto T."/>
            <person name="Alioto T."/>
            <person name="Gomez Garrido J."/>
        </authorList>
    </citation>
    <scope>NUCLEOTIDE SEQUENCE</scope>
</reference>
<keyword evidence="3 8" id="KW-0347">Helicase</keyword>
<feature type="domain" description="C2H2-type" evidence="7">
    <location>
        <begin position="159"/>
        <end position="180"/>
    </location>
</feature>
<dbReference type="InterPro" id="IPR045055">
    <property type="entry name" value="DNA2/NAM7-like"/>
</dbReference>
<accession>A0A8D8EY81</accession>
<dbReference type="GO" id="GO:0043186">
    <property type="term" value="C:P granule"/>
    <property type="evidence" value="ECO:0007669"/>
    <property type="project" value="TreeGrafter"/>
</dbReference>
<dbReference type="InterPro" id="IPR041679">
    <property type="entry name" value="DNA2/NAM7-like_C"/>
</dbReference>
<dbReference type="AlphaFoldDB" id="A0A8D8EY81"/>
<dbReference type="InterPro" id="IPR003593">
    <property type="entry name" value="AAA+_ATPase"/>
</dbReference>
<dbReference type="SUPFAM" id="SSF52540">
    <property type="entry name" value="P-loop containing nucleoside triphosphate hydrolases"/>
    <property type="match status" value="1"/>
</dbReference>
<proteinExistence type="predicted"/>
<dbReference type="InterPro" id="IPR027417">
    <property type="entry name" value="P-loop_NTPase"/>
</dbReference>
<evidence type="ECO:0000256" key="1">
    <source>
        <dbReference type="ARBA" id="ARBA00022741"/>
    </source>
</evidence>
<dbReference type="InterPro" id="IPR026122">
    <property type="entry name" value="MOV-10/SDE3_DEXXQ/H-box"/>
</dbReference>